<organism evidence="2 3">
    <name type="scientific">Hydra vulgaris</name>
    <name type="common">Hydra</name>
    <name type="synonym">Hydra attenuata</name>
    <dbReference type="NCBI Taxonomy" id="6087"/>
    <lineage>
        <taxon>Eukaryota</taxon>
        <taxon>Metazoa</taxon>
        <taxon>Cnidaria</taxon>
        <taxon>Hydrozoa</taxon>
        <taxon>Hydroidolina</taxon>
        <taxon>Anthoathecata</taxon>
        <taxon>Aplanulata</taxon>
        <taxon>Hydridae</taxon>
        <taxon>Hydra</taxon>
    </lineage>
</organism>
<name>A0ABM4DLY3_HYDVU</name>
<dbReference type="Proteomes" id="UP001652625">
    <property type="component" value="Chromosome 15"/>
</dbReference>
<dbReference type="InterPro" id="IPR009057">
    <property type="entry name" value="Homeodomain-like_sf"/>
</dbReference>
<dbReference type="GeneID" id="136091766"/>
<dbReference type="SUPFAM" id="SSF46689">
    <property type="entry name" value="Homeodomain-like"/>
    <property type="match status" value="1"/>
</dbReference>
<dbReference type="Gene3D" id="1.10.10.10">
    <property type="entry name" value="Winged helix-like DNA-binding domain superfamily/Winged helix DNA-binding domain"/>
    <property type="match status" value="1"/>
</dbReference>
<proteinExistence type="predicted"/>
<accession>A0ABM4DLY3</accession>
<gene>
    <name evidence="3" type="primary">LOC136091766</name>
</gene>
<evidence type="ECO:0000313" key="3">
    <source>
        <dbReference type="RefSeq" id="XP_065675550.1"/>
    </source>
</evidence>
<reference evidence="3" key="1">
    <citation type="submission" date="2025-08" db="UniProtKB">
        <authorList>
            <consortium name="RefSeq"/>
        </authorList>
    </citation>
    <scope>IDENTIFICATION</scope>
</reference>
<evidence type="ECO:0000313" key="2">
    <source>
        <dbReference type="Proteomes" id="UP001652625"/>
    </source>
</evidence>
<sequence length="169" mass="19446">MKDIQKVQLDKADNPSSELSIGKAKEVSKEIKELIIKAVGNKMTYRQISELYNVSKPGISHTMKRFCLRKTIESKTCSGRPKVTTEKSDRLSVRYSKIILASLLSNLMQFHCTNCSVNTTKRQLRQNNLYGRCPVKISQIPARNLKTRTKFAKDHISWSVNDWSKVFFF</sequence>
<evidence type="ECO:0000259" key="1">
    <source>
        <dbReference type="Pfam" id="PF01498"/>
    </source>
</evidence>
<protein>
    <submittedName>
        <fullName evidence="3">Uncharacterized protein LOC136091766</fullName>
    </submittedName>
</protein>
<dbReference type="InterPro" id="IPR036388">
    <property type="entry name" value="WH-like_DNA-bd_sf"/>
</dbReference>
<dbReference type="RefSeq" id="XP_065675550.1">
    <property type="nucleotide sequence ID" value="XM_065819478.1"/>
</dbReference>
<keyword evidence="2" id="KW-1185">Reference proteome</keyword>
<dbReference type="InterPro" id="IPR002492">
    <property type="entry name" value="Transposase_Tc1-like"/>
</dbReference>
<dbReference type="Pfam" id="PF01498">
    <property type="entry name" value="HTH_Tnp_Tc3_2"/>
    <property type="match status" value="1"/>
</dbReference>
<feature type="domain" description="Transposase Tc1-like" evidence="1">
    <location>
        <begin position="106"/>
        <end position="156"/>
    </location>
</feature>